<feature type="transmembrane region" description="Helical" evidence="1">
    <location>
        <begin position="46"/>
        <end position="66"/>
    </location>
</feature>
<evidence type="ECO:0000256" key="1">
    <source>
        <dbReference type="SAM" id="Phobius"/>
    </source>
</evidence>
<dbReference type="Pfam" id="PF13687">
    <property type="entry name" value="DUF4153"/>
    <property type="match status" value="1"/>
</dbReference>
<dbReference type="EMBL" id="SPDV01000061">
    <property type="protein sequence ID" value="TFI56658.1"/>
    <property type="molecule type" value="Genomic_DNA"/>
</dbReference>
<keyword evidence="1" id="KW-1133">Transmembrane helix</keyword>
<keyword evidence="3" id="KW-1185">Reference proteome</keyword>
<comment type="caution">
    <text evidence="2">The sequence shown here is derived from an EMBL/GenBank/DDBJ whole genome shotgun (WGS) entry which is preliminary data.</text>
</comment>
<feature type="transmembrane region" description="Helical" evidence="1">
    <location>
        <begin position="73"/>
        <end position="91"/>
    </location>
</feature>
<accession>A0A4Y8ZL00</accession>
<gene>
    <name evidence="2" type="ORF">E2493_19095</name>
</gene>
<name>A0A4Y8ZL00_9SPHN</name>
<evidence type="ECO:0000313" key="3">
    <source>
        <dbReference type="Proteomes" id="UP000298213"/>
    </source>
</evidence>
<evidence type="ECO:0000313" key="2">
    <source>
        <dbReference type="EMBL" id="TFI56658.1"/>
    </source>
</evidence>
<sequence length="570" mass="60714">MSESVPIDHAPWPARALLLAALGIVIGPVIHLLVESASANLWSEAPLAMAGAAFLAVGGVALALSLERLRWRWSAGFALGVGVVVALVGWWNGAPGEWGAGEGWQFFSSLLATAIALPLFQTARDEGGLRIGPSVALYHAWTNVILWFAAWGFALATFLLVLLLGALFDLIGLSILRTLFDAEWPVWMLVCGAFGGAVGLLRDRDSVVGVLQKVVRAILSVLAPVLAAGLLVFVVALLFTGLEPLWEKTKSTTPIVLVCLLGAVVLINAVIGNSREEEGRAAPLRWSAMALAAVMLPLALVAAVSTAKRIDQYGFTPDRLWALVFVGVAIAFAGAYLAVLVRGRGAWGKMLRRANVRLAVGICLLALFLALPIVSFGAISTRDQVARLEQGRITPDRFDWAALRFDFGPAGRRALERLARSGSPAVRAKASAAVKAQDRWALKAPELTPAERLRRDPPKLVVTPAGAKVPAGLAEAVAMTGRCTVETCRLELGHPEQPILISVPCRNCEIEIDVFARHAIGWTRLKSFAPPPPVRTVDAAGALPTATVEIRAVEKRQVFVDGKPVGPVLN</sequence>
<keyword evidence="1" id="KW-0472">Membrane</keyword>
<feature type="transmembrane region" description="Helical" evidence="1">
    <location>
        <begin position="358"/>
        <end position="379"/>
    </location>
</feature>
<feature type="transmembrane region" description="Helical" evidence="1">
    <location>
        <begin position="284"/>
        <end position="307"/>
    </location>
</feature>
<dbReference type="OrthoDB" id="7402611at2"/>
<organism evidence="2 3">
    <name type="scientific">Sphingomonas parva</name>
    <dbReference type="NCBI Taxonomy" id="2555898"/>
    <lineage>
        <taxon>Bacteria</taxon>
        <taxon>Pseudomonadati</taxon>
        <taxon>Pseudomonadota</taxon>
        <taxon>Alphaproteobacteria</taxon>
        <taxon>Sphingomonadales</taxon>
        <taxon>Sphingomonadaceae</taxon>
        <taxon>Sphingomonas</taxon>
    </lineage>
</organism>
<dbReference type="Proteomes" id="UP000298213">
    <property type="component" value="Unassembled WGS sequence"/>
</dbReference>
<dbReference type="RefSeq" id="WP_135090084.1">
    <property type="nucleotide sequence ID" value="NZ_SPDV01000061.1"/>
</dbReference>
<feature type="transmembrane region" description="Helical" evidence="1">
    <location>
        <begin position="12"/>
        <end position="34"/>
    </location>
</feature>
<dbReference type="AlphaFoldDB" id="A0A4Y8ZL00"/>
<reference evidence="2 3" key="1">
    <citation type="submission" date="2019-03" db="EMBL/GenBank/DDBJ databases">
        <title>Genome sequence of Sphingomonas sp. 17J27-24.</title>
        <authorList>
            <person name="Kim M."/>
            <person name="Maeng S."/>
            <person name="Sathiyaraj S."/>
        </authorList>
    </citation>
    <scope>NUCLEOTIDE SEQUENCE [LARGE SCALE GENOMIC DNA]</scope>
    <source>
        <strain evidence="2 3">17J27-24</strain>
    </source>
</reference>
<protein>
    <submittedName>
        <fullName evidence="2">DUF4153 domain-containing protein</fullName>
    </submittedName>
</protein>
<dbReference type="InterPro" id="IPR025291">
    <property type="entry name" value="DUF4153"/>
</dbReference>
<feature type="transmembrane region" description="Helical" evidence="1">
    <location>
        <begin position="319"/>
        <end position="338"/>
    </location>
</feature>
<proteinExistence type="predicted"/>
<feature type="transmembrane region" description="Helical" evidence="1">
    <location>
        <begin position="103"/>
        <end position="123"/>
    </location>
</feature>
<keyword evidence="1" id="KW-0812">Transmembrane</keyword>
<feature type="transmembrane region" description="Helical" evidence="1">
    <location>
        <begin position="144"/>
        <end position="164"/>
    </location>
</feature>
<feature type="transmembrane region" description="Helical" evidence="1">
    <location>
        <begin position="184"/>
        <end position="202"/>
    </location>
</feature>
<feature type="transmembrane region" description="Helical" evidence="1">
    <location>
        <begin position="251"/>
        <end position="272"/>
    </location>
</feature>
<feature type="transmembrane region" description="Helical" evidence="1">
    <location>
        <begin position="214"/>
        <end position="239"/>
    </location>
</feature>